<name>A0AA35WT50_GEOBA</name>
<evidence type="ECO:0000313" key="3">
    <source>
        <dbReference type="Proteomes" id="UP001174909"/>
    </source>
</evidence>
<feature type="non-terminal residue" evidence="2">
    <location>
        <position position="58"/>
    </location>
</feature>
<gene>
    <name evidence="2" type="ORF">GBAR_LOCUS14850</name>
</gene>
<evidence type="ECO:0000313" key="2">
    <source>
        <dbReference type="EMBL" id="CAI8025735.1"/>
    </source>
</evidence>
<proteinExistence type="predicted"/>
<keyword evidence="3" id="KW-1185">Reference proteome</keyword>
<dbReference type="Proteomes" id="UP001174909">
    <property type="component" value="Unassembled WGS sequence"/>
</dbReference>
<comment type="caution">
    <text evidence="2">The sequence shown here is derived from an EMBL/GenBank/DDBJ whole genome shotgun (WGS) entry which is preliminary data.</text>
</comment>
<dbReference type="AlphaFoldDB" id="A0AA35WT50"/>
<organism evidence="2 3">
    <name type="scientific">Geodia barretti</name>
    <name type="common">Barrett's horny sponge</name>
    <dbReference type="NCBI Taxonomy" id="519541"/>
    <lineage>
        <taxon>Eukaryota</taxon>
        <taxon>Metazoa</taxon>
        <taxon>Porifera</taxon>
        <taxon>Demospongiae</taxon>
        <taxon>Heteroscleromorpha</taxon>
        <taxon>Tetractinellida</taxon>
        <taxon>Astrophorina</taxon>
        <taxon>Geodiidae</taxon>
        <taxon>Geodia</taxon>
    </lineage>
</organism>
<feature type="region of interest" description="Disordered" evidence="1">
    <location>
        <begin position="1"/>
        <end position="22"/>
    </location>
</feature>
<sequence length="58" mass="6392">MPTLRPEIPHNPGASVKSKQDALALSRRASNSALPPLFVHLAQCKRLLSPSRFGKWTL</sequence>
<reference evidence="2" key="1">
    <citation type="submission" date="2023-03" db="EMBL/GenBank/DDBJ databases">
        <authorList>
            <person name="Steffen K."/>
            <person name="Cardenas P."/>
        </authorList>
    </citation>
    <scope>NUCLEOTIDE SEQUENCE</scope>
</reference>
<evidence type="ECO:0000256" key="1">
    <source>
        <dbReference type="SAM" id="MobiDB-lite"/>
    </source>
</evidence>
<dbReference type="EMBL" id="CASHTH010002177">
    <property type="protein sequence ID" value="CAI8025735.1"/>
    <property type="molecule type" value="Genomic_DNA"/>
</dbReference>
<protein>
    <submittedName>
        <fullName evidence="2">Uncharacterized protein</fullName>
    </submittedName>
</protein>
<accession>A0AA35WT50</accession>